<dbReference type="SUPFAM" id="SSF56219">
    <property type="entry name" value="DNase I-like"/>
    <property type="match status" value="1"/>
</dbReference>
<reference evidence="1" key="2">
    <citation type="submission" date="2023-05" db="EMBL/GenBank/DDBJ databases">
        <authorList>
            <person name="Schelkunov M.I."/>
        </authorList>
    </citation>
    <scope>NUCLEOTIDE SEQUENCE</scope>
    <source>
        <strain evidence="1">Hsosn_3</strain>
        <tissue evidence="1">Leaf</tissue>
    </source>
</reference>
<dbReference type="Gene3D" id="3.60.10.10">
    <property type="entry name" value="Endonuclease/exonuclease/phosphatase"/>
    <property type="match status" value="1"/>
</dbReference>
<dbReference type="Proteomes" id="UP001237642">
    <property type="component" value="Unassembled WGS sequence"/>
</dbReference>
<dbReference type="PANTHER" id="PTHR33710:SF71">
    <property type="entry name" value="ENDONUCLEASE_EXONUCLEASE_PHOSPHATASE DOMAIN-CONTAINING PROTEIN"/>
    <property type="match status" value="1"/>
</dbReference>
<protein>
    <recommendedName>
        <fullName evidence="3">RRM domain-containing protein</fullName>
    </recommendedName>
</protein>
<evidence type="ECO:0000313" key="2">
    <source>
        <dbReference type="Proteomes" id="UP001237642"/>
    </source>
</evidence>
<dbReference type="AlphaFoldDB" id="A0AAD8J0W7"/>
<dbReference type="EMBL" id="JAUIZM010000003">
    <property type="protein sequence ID" value="KAK1394316.1"/>
    <property type="molecule type" value="Genomic_DNA"/>
</dbReference>
<name>A0AAD8J0W7_9APIA</name>
<dbReference type="CDD" id="cd00590">
    <property type="entry name" value="RRM_SF"/>
    <property type="match status" value="1"/>
</dbReference>
<dbReference type="InterPro" id="IPR036691">
    <property type="entry name" value="Endo/exonu/phosph_ase_sf"/>
</dbReference>
<sequence length="704" mass="81013">MWTFFKLGGNIIDIIFPRRRDRWNNCIGFVKTSSELEARKIISNLKQYKGLGRVLRMSINHRNYDENSKVQGGMATGVRTDGMGILNKDSKRIKEIQVSNHVVHNRNVFEFLETEIDGDIEDSFMNSVVGFTRIDVKVSYLLDMLHSEGLMDIRIVKAGSFIYYFNKVNNLIWEGKKREVLEKYFVKVRKSQEKDLIIPRMVEVECISLPVSAWLEENLKAYSKFVGEWISWSYQNEKDLEIFNPRVRCVTHIKDEIKEKMKITVKGKLYEVVFQERKEADSVGMIGLKDSISYVECTLHTKEQERIMLQNANSLEAGSITDKGNIGEGLLPDIRCMAKDGTREEGSIYSFISASNKQNSVSSLSHDIVVPETVIEINGEDQHFLSESMVLEEGNLDELGKWKHGGSYETNINNLSDSDITRDSDQLEDELVGSRVEFGRESHSILCENLTKINMGKNRGRPKKKNKTFVNSFDFKLGGRLGGRNAGIKRNVKNIHTFGGASLVSKDHSILNINSKNIHNLEVEVALIMDAAIGMRLEIPGDSQQNECVCFIRDFNRIRDDSERANCSYRRIDMKGFNQFIDNSNFLELALVNSEFTWFGPGCKKSKLDRALVNSMWWSKRQWILRTSSRKSSDHRVLWLSYQIYNWGHVPFKIYNCWLKDKELMKLIDSQACKDVQSGNMNLTEILRRARLSIKDWSKLEKIG</sequence>
<proteinExistence type="predicted"/>
<gene>
    <name evidence="1" type="ORF">POM88_013372</name>
</gene>
<evidence type="ECO:0008006" key="3">
    <source>
        <dbReference type="Google" id="ProtNLM"/>
    </source>
</evidence>
<comment type="caution">
    <text evidence="1">The sequence shown here is derived from an EMBL/GenBank/DDBJ whole genome shotgun (WGS) entry which is preliminary data.</text>
</comment>
<evidence type="ECO:0000313" key="1">
    <source>
        <dbReference type="EMBL" id="KAK1394316.1"/>
    </source>
</evidence>
<accession>A0AAD8J0W7</accession>
<dbReference type="PANTHER" id="PTHR33710">
    <property type="entry name" value="BNAC02G09200D PROTEIN"/>
    <property type="match status" value="1"/>
</dbReference>
<organism evidence="1 2">
    <name type="scientific">Heracleum sosnowskyi</name>
    <dbReference type="NCBI Taxonomy" id="360622"/>
    <lineage>
        <taxon>Eukaryota</taxon>
        <taxon>Viridiplantae</taxon>
        <taxon>Streptophyta</taxon>
        <taxon>Embryophyta</taxon>
        <taxon>Tracheophyta</taxon>
        <taxon>Spermatophyta</taxon>
        <taxon>Magnoliopsida</taxon>
        <taxon>eudicotyledons</taxon>
        <taxon>Gunneridae</taxon>
        <taxon>Pentapetalae</taxon>
        <taxon>asterids</taxon>
        <taxon>campanulids</taxon>
        <taxon>Apiales</taxon>
        <taxon>Apiaceae</taxon>
        <taxon>Apioideae</taxon>
        <taxon>apioid superclade</taxon>
        <taxon>Tordylieae</taxon>
        <taxon>Tordyliinae</taxon>
        <taxon>Heracleum</taxon>
    </lineage>
</organism>
<keyword evidence="2" id="KW-1185">Reference proteome</keyword>
<reference evidence="1" key="1">
    <citation type="submission" date="2023-02" db="EMBL/GenBank/DDBJ databases">
        <title>Genome of toxic invasive species Heracleum sosnowskyi carries increased number of genes despite the absence of recent whole-genome duplications.</title>
        <authorList>
            <person name="Schelkunov M."/>
            <person name="Shtratnikova V."/>
            <person name="Makarenko M."/>
            <person name="Klepikova A."/>
            <person name="Omelchenko D."/>
            <person name="Novikova G."/>
            <person name="Obukhova E."/>
            <person name="Bogdanov V."/>
            <person name="Penin A."/>
            <person name="Logacheva M."/>
        </authorList>
    </citation>
    <scope>NUCLEOTIDE SEQUENCE</scope>
    <source>
        <strain evidence="1">Hsosn_3</strain>
        <tissue evidence="1">Leaf</tissue>
    </source>
</reference>